<evidence type="ECO:0000259" key="2">
    <source>
        <dbReference type="PROSITE" id="PS51704"/>
    </source>
</evidence>
<feature type="domain" description="GP-PDE" evidence="2">
    <location>
        <begin position="56"/>
        <end position="292"/>
    </location>
</feature>
<dbReference type="Proteomes" id="UP000502498">
    <property type="component" value="Chromosome"/>
</dbReference>
<keyword evidence="1" id="KW-1133">Transmembrane helix</keyword>
<dbReference type="SUPFAM" id="SSF51695">
    <property type="entry name" value="PLC-like phosphodiesterases"/>
    <property type="match status" value="1"/>
</dbReference>
<evidence type="ECO:0000313" key="4">
    <source>
        <dbReference type="Proteomes" id="UP000502498"/>
    </source>
</evidence>
<dbReference type="GO" id="GO:0008081">
    <property type="term" value="F:phosphoric diester hydrolase activity"/>
    <property type="evidence" value="ECO:0007669"/>
    <property type="project" value="InterPro"/>
</dbReference>
<dbReference type="InterPro" id="IPR017946">
    <property type="entry name" value="PLC-like_Pdiesterase_TIM-brl"/>
</dbReference>
<sequence length="301" mass="31631">MPDEALPDRARDRLHALLVVCVLAVLSLVIAFLGASPARVSTTEALGEARTPGDAAFIASHRGAGMAAPENTLPAIAAALAAGFDHVEVDFALTADGHPVLMHDATVDRTTDGTGPIAALTLAEVRALDAGSWFAEEFAGVRVPTAEEFLDVLDAARGRAIVELKGEWDAAAVASVIAAVESRGLERRVSVASFDARSLALVGAVSEVVPRLLILKHLPDDVVRAAEQAGVRGVIAARKAVMARPEVVDRLHDAGMRVVVYTLNEDTQWDAVTALGVDGIVTDDPRLLSAWQRTALVQARP</sequence>
<dbReference type="PANTHER" id="PTHR46211:SF1">
    <property type="entry name" value="GLYCEROPHOSPHODIESTER PHOSPHODIESTERASE, CYTOPLASMIC"/>
    <property type="match status" value="1"/>
</dbReference>
<dbReference type="InterPro" id="IPR030395">
    <property type="entry name" value="GP_PDE_dom"/>
</dbReference>
<keyword evidence="1" id="KW-0812">Transmembrane</keyword>
<dbReference type="PROSITE" id="PS51704">
    <property type="entry name" value="GP_PDE"/>
    <property type="match status" value="1"/>
</dbReference>
<proteinExistence type="predicted"/>
<dbReference type="AlphaFoldDB" id="A0A7D4U8A6"/>
<accession>A0A7D4U8A6</accession>
<dbReference type="GO" id="GO:0006629">
    <property type="term" value="P:lipid metabolic process"/>
    <property type="evidence" value="ECO:0007669"/>
    <property type="project" value="InterPro"/>
</dbReference>
<evidence type="ECO:0000313" key="3">
    <source>
        <dbReference type="EMBL" id="QKJ19846.1"/>
    </source>
</evidence>
<dbReference type="EMBL" id="CP054038">
    <property type="protein sequence ID" value="QKJ19846.1"/>
    <property type="molecule type" value="Genomic_DNA"/>
</dbReference>
<reference evidence="3 4" key="1">
    <citation type="submission" date="2020-05" db="EMBL/GenBank/DDBJ databases">
        <title>Strain PA2F3 complete genome.</title>
        <authorList>
            <person name="Kim Y.-S."/>
            <person name="Kim S.-J."/>
            <person name="Jung H.-k."/>
            <person name="Kim S.-E."/>
            <person name="Kim K.-H."/>
        </authorList>
    </citation>
    <scope>NUCLEOTIDE SEQUENCE [LARGE SCALE GENOMIC DNA]</scope>
    <source>
        <strain evidence="3 4">PA2F3</strain>
    </source>
</reference>
<name>A0A7D4U8A6_9MICO</name>
<dbReference type="Gene3D" id="3.20.20.190">
    <property type="entry name" value="Phosphatidylinositol (PI) phosphodiesterase"/>
    <property type="match status" value="1"/>
</dbReference>
<gene>
    <name evidence="3" type="ORF">HQM25_11080</name>
</gene>
<dbReference type="RefSeq" id="WP_172990282.1">
    <property type="nucleotide sequence ID" value="NZ_CP054038.1"/>
</dbReference>
<protein>
    <recommendedName>
        <fullName evidence="2">GP-PDE domain-containing protein</fullName>
    </recommendedName>
</protein>
<organism evidence="3 4">
    <name type="scientific">Microbacterium hominis</name>
    <dbReference type="NCBI Taxonomy" id="162426"/>
    <lineage>
        <taxon>Bacteria</taxon>
        <taxon>Bacillati</taxon>
        <taxon>Actinomycetota</taxon>
        <taxon>Actinomycetes</taxon>
        <taxon>Micrococcales</taxon>
        <taxon>Microbacteriaceae</taxon>
        <taxon>Microbacterium</taxon>
    </lineage>
</organism>
<keyword evidence="1" id="KW-0472">Membrane</keyword>
<dbReference type="PANTHER" id="PTHR46211">
    <property type="entry name" value="GLYCEROPHOSPHORYL DIESTER PHOSPHODIESTERASE"/>
    <property type="match status" value="1"/>
</dbReference>
<evidence type="ECO:0000256" key="1">
    <source>
        <dbReference type="SAM" id="Phobius"/>
    </source>
</evidence>
<dbReference type="Pfam" id="PF03009">
    <property type="entry name" value="GDPD"/>
    <property type="match status" value="1"/>
</dbReference>
<feature type="transmembrane region" description="Helical" evidence="1">
    <location>
        <begin position="16"/>
        <end position="35"/>
    </location>
</feature>